<organism evidence="1 2">
    <name type="scientific">Comamonas testosteroni</name>
    <name type="common">Pseudomonas testosteroni</name>
    <dbReference type="NCBI Taxonomy" id="285"/>
    <lineage>
        <taxon>Bacteria</taxon>
        <taxon>Pseudomonadati</taxon>
        <taxon>Pseudomonadota</taxon>
        <taxon>Betaproteobacteria</taxon>
        <taxon>Burkholderiales</taxon>
        <taxon>Comamonadaceae</taxon>
        <taxon>Comamonas</taxon>
    </lineage>
</organism>
<keyword evidence="2" id="KW-1185">Reference proteome</keyword>
<reference evidence="1 2" key="1">
    <citation type="submission" date="2018-06" db="EMBL/GenBank/DDBJ databases">
        <authorList>
            <consortium name="Pathogen Informatics"/>
            <person name="Doyle S."/>
        </authorList>
    </citation>
    <scope>NUCLEOTIDE SEQUENCE [LARGE SCALE GENOMIC DNA]</scope>
    <source>
        <strain evidence="1 2">NCTC10698</strain>
    </source>
</reference>
<gene>
    <name evidence="1" type="ORF">NCTC10698_03823</name>
</gene>
<evidence type="ECO:0000313" key="2">
    <source>
        <dbReference type="Proteomes" id="UP000255070"/>
    </source>
</evidence>
<dbReference type="EMBL" id="UFXL01000001">
    <property type="protein sequence ID" value="SUY78894.1"/>
    <property type="molecule type" value="Genomic_DNA"/>
</dbReference>
<protein>
    <submittedName>
        <fullName evidence="1">Uncharacterized protein</fullName>
    </submittedName>
</protein>
<sequence>MKSLKALAGSSIVIACSAAQVDKADQTAKTNQFAQVNQPAQASQPEDAWHINQHAASCTPSAFISANGNVARNGKKWNEENLGLGIRLCVSQQFVLAGRLPSPRHSP</sequence>
<comment type="caution">
    <text evidence="1">The sequence shown here is derived from an EMBL/GenBank/DDBJ whole genome shotgun (WGS) entry which is preliminary data.</text>
</comment>
<accession>A0A8B4S6U8</accession>
<proteinExistence type="predicted"/>
<dbReference type="Proteomes" id="UP000255070">
    <property type="component" value="Unassembled WGS sequence"/>
</dbReference>
<dbReference type="AlphaFoldDB" id="A0A8B4S6U8"/>
<dbReference type="PROSITE" id="PS51257">
    <property type="entry name" value="PROKAR_LIPOPROTEIN"/>
    <property type="match status" value="1"/>
</dbReference>
<name>A0A8B4S6U8_COMTE</name>
<evidence type="ECO:0000313" key="1">
    <source>
        <dbReference type="EMBL" id="SUY78894.1"/>
    </source>
</evidence>